<keyword evidence="3 7" id="KW-0813">Transport</keyword>
<dbReference type="Proteomes" id="UP000193648">
    <property type="component" value="Unassembled WGS sequence"/>
</dbReference>
<dbReference type="SUPFAM" id="SSF103473">
    <property type="entry name" value="MFS general substrate transporter"/>
    <property type="match status" value="1"/>
</dbReference>
<feature type="transmembrane region" description="Helical" evidence="7">
    <location>
        <begin position="261"/>
        <end position="279"/>
    </location>
</feature>
<protein>
    <recommendedName>
        <fullName evidence="7">Solute carrier family 40 member</fullName>
    </recommendedName>
</protein>
<proteinExistence type="inferred from homology"/>
<feature type="transmembrane region" description="Helical" evidence="7">
    <location>
        <begin position="209"/>
        <end position="231"/>
    </location>
</feature>
<dbReference type="PANTHER" id="PTHR11660:SF57">
    <property type="entry name" value="SOLUTE CARRIER FAMILY 40 MEMBER"/>
    <property type="match status" value="1"/>
</dbReference>
<feature type="transmembrane region" description="Helical" evidence="7">
    <location>
        <begin position="156"/>
        <end position="178"/>
    </location>
</feature>
<feature type="transmembrane region" description="Helical" evidence="7">
    <location>
        <begin position="469"/>
        <end position="487"/>
    </location>
</feature>
<evidence type="ECO:0000256" key="6">
    <source>
        <dbReference type="ARBA" id="ARBA00023136"/>
    </source>
</evidence>
<comment type="similarity">
    <text evidence="2 7">Belongs to the ferroportin (FP) (TC 2.A.100) family. SLC40A subfamily.</text>
</comment>
<evidence type="ECO:0000256" key="3">
    <source>
        <dbReference type="ARBA" id="ARBA00022448"/>
    </source>
</evidence>
<dbReference type="InterPro" id="IPR009716">
    <property type="entry name" value="Ferroportin-1"/>
</dbReference>
<keyword evidence="7" id="KW-0406">Ion transport</keyword>
<sequence length="618" mass="69765">MINSHHNAASSSSHLNRHTEEYSPLWKGHQQPPLGGPVVSRSNLRYSAVSQSNPESPIIDTDVAENRLQDLGRCMDGDPFRSPIPLLYLYVVHALCTFDERMYEFASYFFIMEIFKNTLLPMSIYGFSTTVAGIILSTTVGSFVDTTPRLKAVQSFLLTQKLTTILSALVFWALLTWFDPSSDIHIPAIKSTKTIVAISEPTLSLYQGYSLFTFLVIASGVLKLSALGWSISIERDWIVSLCQSDSEMLTKINVFMKRIDLVCKLVSPLAFATLLTLLQNPGYCSLVIAAWCMCSFCLELVLVRRIWFNSPILRLPRSIRSHRNNNVRTRRDQKHKKANSYSSVVNPLFTTEYNHDEVEPRRDLLSETESEIAQSSTRKIHPSPSLFRRGIHSFQDYAHHVVFLASLSYAIIYINLMSVSGTMIGYLKWRGLTASSIALLKGVCTCSELLGTILMPITSRYIGLIRSGAWSIWFEVVTLTPVLLSIYSDHLPIQAMIFAGMALSRVGVWSFDLVITQIMQEYVESDANNAGIINGWHYSMMSLFELIQFILTMVWSDPQQYFMPCTLSFVCVIVGAAVYSAYAMRMRGHLFHYHRNNLTAHISPAVAVNEQRSEDDSR</sequence>
<reference evidence="9 10" key="1">
    <citation type="submission" date="2016-07" db="EMBL/GenBank/DDBJ databases">
        <title>Pervasive Adenine N6-methylation of Active Genes in Fungi.</title>
        <authorList>
            <consortium name="DOE Joint Genome Institute"/>
            <person name="Mondo S.J."/>
            <person name="Dannebaum R.O."/>
            <person name="Kuo R.C."/>
            <person name="Labutti K."/>
            <person name="Haridas S."/>
            <person name="Kuo A."/>
            <person name="Salamov A."/>
            <person name="Ahrendt S.R."/>
            <person name="Lipzen A."/>
            <person name="Sullivan W."/>
            <person name="Andreopoulos W.B."/>
            <person name="Clum A."/>
            <person name="Lindquist E."/>
            <person name="Daum C."/>
            <person name="Ramamoorthy G.K."/>
            <person name="Gryganskyi A."/>
            <person name="Culley D."/>
            <person name="Magnuson J.K."/>
            <person name="James T.Y."/>
            <person name="O'Malley M.A."/>
            <person name="Stajich J.E."/>
            <person name="Spatafora J.W."/>
            <person name="Visel A."/>
            <person name="Grigoriev I.V."/>
        </authorList>
    </citation>
    <scope>NUCLEOTIDE SEQUENCE [LARGE SCALE GENOMIC DNA]</scope>
    <source>
        <strain evidence="9 10">NRRL 3116</strain>
    </source>
</reference>
<evidence type="ECO:0000313" key="9">
    <source>
        <dbReference type="EMBL" id="ORZ09401.1"/>
    </source>
</evidence>
<evidence type="ECO:0000256" key="8">
    <source>
        <dbReference type="SAM" id="MobiDB-lite"/>
    </source>
</evidence>
<feature type="transmembrane region" description="Helical" evidence="7">
    <location>
        <begin position="397"/>
        <end position="416"/>
    </location>
</feature>
<feature type="transmembrane region" description="Helical" evidence="7">
    <location>
        <begin position="122"/>
        <end position="144"/>
    </location>
</feature>
<name>A0A1Y2GFK5_9FUNG</name>
<dbReference type="InParanoid" id="A0A1Y2GFK5"/>
<evidence type="ECO:0000256" key="2">
    <source>
        <dbReference type="ARBA" id="ARBA00006279"/>
    </source>
</evidence>
<evidence type="ECO:0000313" key="10">
    <source>
        <dbReference type="Proteomes" id="UP000193648"/>
    </source>
</evidence>
<organism evidence="9 10">
    <name type="scientific">Lobosporangium transversale</name>
    <dbReference type="NCBI Taxonomy" id="64571"/>
    <lineage>
        <taxon>Eukaryota</taxon>
        <taxon>Fungi</taxon>
        <taxon>Fungi incertae sedis</taxon>
        <taxon>Mucoromycota</taxon>
        <taxon>Mortierellomycotina</taxon>
        <taxon>Mortierellomycetes</taxon>
        <taxon>Mortierellales</taxon>
        <taxon>Mortierellaceae</taxon>
        <taxon>Lobosporangium</taxon>
    </lineage>
</organism>
<comment type="subcellular location">
    <subcellularLocation>
        <location evidence="1 7">Membrane</location>
        <topology evidence="1 7">Multi-pass membrane protein</topology>
    </subcellularLocation>
</comment>
<evidence type="ECO:0000256" key="4">
    <source>
        <dbReference type="ARBA" id="ARBA00022692"/>
    </source>
</evidence>
<evidence type="ECO:0000256" key="1">
    <source>
        <dbReference type="ARBA" id="ARBA00004141"/>
    </source>
</evidence>
<feature type="compositionally biased region" description="Low complexity" evidence="8">
    <location>
        <begin position="1"/>
        <end position="14"/>
    </location>
</feature>
<keyword evidence="10" id="KW-1185">Reference proteome</keyword>
<feature type="transmembrane region" description="Helical" evidence="7">
    <location>
        <begin position="285"/>
        <end position="307"/>
    </location>
</feature>
<evidence type="ECO:0000256" key="7">
    <source>
        <dbReference type="RuleBase" id="RU365065"/>
    </source>
</evidence>
<feature type="transmembrane region" description="Helical" evidence="7">
    <location>
        <begin position="493"/>
        <end position="515"/>
    </location>
</feature>
<keyword evidence="4 7" id="KW-0812">Transmembrane</keyword>
<dbReference type="InterPro" id="IPR036259">
    <property type="entry name" value="MFS_trans_sf"/>
</dbReference>
<feature type="region of interest" description="Disordered" evidence="8">
    <location>
        <begin position="1"/>
        <end position="32"/>
    </location>
</feature>
<gene>
    <name evidence="9" type="ORF">BCR41DRAFT_339413</name>
</gene>
<evidence type="ECO:0000256" key="5">
    <source>
        <dbReference type="ARBA" id="ARBA00022989"/>
    </source>
</evidence>
<dbReference type="EMBL" id="MCFF01000034">
    <property type="protein sequence ID" value="ORZ09401.1"/>
    <property type="molecule type" value="Genomic_DNA"/>
</dbReference>
<comment type="function">
    <text evidence="7">May be involved in iron transport and iron homeostasis.</text>
</comment>
<comment type="caution">
    <text evidence="9">The sequence shown here is derived from an EMBL/GenBank/DDBJ whole genome shotgun (WGS) entry which is preliminary data.</text>
</comment>
<feature type="transmembrane region" description="Helical" evidence="7">
    <location>
        <begin position="436"/>
        <end position="457"/>
    </location>
</feature>
<dbReference type="STRING" id="64571.A0A1Y2GFK5"/>
<feature type="transmembrane region" description="Helical" evidence="7">
    <location>
        <begin position="536"/>
        <end position="555"/>
    </location>
</feature>
<accession>A0A1Y2GFK5</accession>
<keyword evidence="5 7" id="KW-1133">Transmembrane helix</keyword>
<dbReference type="AlphaFoldDB" id="A0A1Y2GFK5"/>
<dbReference type="GO" id="GO:0005381">
    <property type="term" value="F:iron ion transmembrane transporter activity"/>
    <property type="evidence" value="ECO:0007669"/>
    <property type="project" value="UniProtKB-UniRule"/>
</dbReference>
<dbReference type="GeneID" id="33564003"/>
<dbReference type="CDD" id="cd17480">
    <property type="entry name" value="MFS_SLC40A1_like"/>
    <property type="match status" value="1"/>
</dbReference>
<dbReference type="RefSeq" id="XP_021878854.1">
    <property type="nucleotide sequence ID" value="XM_022022159.1"/>
</dbReference>
<dbReference type="PANTHER" id="PTHR11660">
    <property type="entry name" value="SOLUTE CARRIER FAMILY 40 MEMBER"/>
    <property type="match status" value="1"/>
</dbReference>
<dbReference type="GO" id="GO:0016020">
    <property type="term" value="C:membrane"/>
    <property type="evidence" value="ECO:0007669"/>
    <property type="project" value="UniProtKB-SubCell"/>
</dbReference>
<dbReference type="OrthoDB" id="648861at2759"/>
<feature type="transmembrane region" description="Helical" evidence="7">
    <location>
        <begin position="561"/>
        <end position="582"/>
    </location>
</feature>
<keyword evidence="6 7" id="KW-0472">Membrane</keyword>
<dbReference type="Pfam" id="PF06963">
    <property type="entry name" value="FPN1"/>
    <property type="match status" value="1"/>
</dbReference>